<dbReference type="PROSITE" id="PS50054">
    <property type="entry name" value="TYR_PHOSPHATASE_DUAL"/>
    <property type="match status" value="1"/>
</dbReference>
<feature type="transmembrane region" description="Helical" evidence="8">
    <location>
        <begin position="310"/>
        <end position="328"/>
    </location>
</feature>
<gene>
    <name evidence="11" type="ORF">CTI12_AA545450</name>
</gene>
<dbReference type="InterPro" id="IPR029021">
    <property type="entry name" value="Prot-tyrosine_phosphatase-like"/>
</dbReference>
<comment type="caution">
    <text evidence="11">The sequence shown here is derived from an EMBL/GenBank/DDBJ whole genome shotgun (WGS) entry which is preliminary data.</text>
</comment>
<comment type="similarity">
    <text evidence="2">Belongs to the nucleobase:cation symporter-2 (NCS2) (TC 2.A.40) family.</text>
</comment>
<dbReference type="CDD" id="cd14520">
    <property type="entry name" value="DSP_DUSP12"/>
    <property type="match status" value="1"/>
</dbReference>
<dbReference type="GO" id="GO:0022857">
    <property type="term" value="F:transmembrane transporter activity"/>
    <property type="evidence" value="ECO:0007669"/>
    <property type="project" value="InterPro"/>
</dbReference>
<keyword evidence="3 8" id="KW-0812">Transmembrane</keyword>
<protein>
    <submittedName>
        <fullName evidence="11">Xanthine/uracil/vitamin C permease</fullName>
    </submittedName>
</protein>
<evidence type="ECO:0000313" key="12">
    <source>
        <dbReference type="Proteomes" id="UP000245207"/>
    </source>
</evidence>
<dbReference type="SMART" id="SM00404">
    <property type="entry name" value="PTPc_motif"/>
    <property type="match status" value="1"/>
</dbReference>
<dbReference type="Pfam" id="PF00782">
    <property type="entry name" value="DSPc"/>
    <property type="match status" value="1"/>
</dbReference>
<proteinExistence type="inferred from homology"/>
<evidence type="ECO:0000256" key="6">
    <source>
        <dbReference type="ARBA" id="ARBA00022989"/>
    </source>
</evidence>
<dbReference type="InterPro" id="IPR006043">
    <property type="entry name" value="NCS2"/>
</dbReference>
<dbReference type="Gene3D" id="3.90.190.10">
    <property type="entry name" value="Protein tyrosine phosphatase superfamily"/>
    <property type="match status" value="1"/>
</dbReference>
<evidence type="ECO:0000256" key="7">
    <source>
        <dbReference type="ARBA" id="ARBA00023136"/>
    </source>
</evidence>
<dbReference type="SUPFAM" id="SSF52799">
    <property type="entry name" value="(Phosphotyrosine protein) phosphatases II"/>
    <property type="match status" value="1"/>
</dbReference>
<organism evidence="11 12">
    <name type="scientific">Artemisia annua</name>
    <name type="common">Sweet wormwood</name>
    <dbReference type="NCBI Taxonomy" id="35608"/>
    <lineage>
        <taxon>Eukaryota</taxon>
        <taxon>Viridiplantae</taxon>
        <taxon>Streptophyta</taxon>
        <taxon>Embryophyta</taxon>
        <taxon>Tracheophyta</taxon>
        <taxon>Spermatophyta</taxon>
        <taxon>Magnoliopsida</taxon>
        <taxon>eudicotyledons</taxon>
        <taxon>Gunneridae</taxon>
        <taxon>Pentapetalae</taxon>
        <taxon>asterids</taxon>
        <taxon>campanulids</taxon>
        <taxon>Asterales</taxon>
        <taxon>Asteraceae</taxon>
        <taxon>Asteroideae</taxon>
        <taxon>Anthemideae</taxon>
        <taxon>Artemisiinae</taxon>
        <taxon>Artemisia</taxon>
    </lineage>
</organism>
<evidence type="ECO:0000256" key="2">
    <source>
        <dbReference type="ARBA" id="ARBA00008821"/>
    </source>
</evidence>
<feature type="domain" description="Tyrosine-protein phosphatase" evidence="9">
    <location>
        <begin position="2"/>
        <end position="182"/>
    </location>
</feature>
<dbReference type="InterPro" id="IPR000340">
    <property type="entry name" value="Dual-sp_phosphatase_cat-dom"/>
</dbReference>
<dbReference type="STRING" id="35608.A0A2U1L088"/>
<evidence type="ECO:0000256" key="1">
    <source>
        <dbReference type="ARBA" id="ARBA00004141"/>
    </source>
</evidence>
<dbReference type="SMART" id="SM00195">
    <property type="entry name" value="DSPc"/>
    <property type="match status" value="1"/>
</dbReference>
<dbReference type="Proteomes" id="UP000245207">
    <property type="component" value="Unassembled WGS sequence"/>
</dbReference>
<dbReference type="InterPro" id="IPR003595">
    <property type="entry name" value="Tyr_Pase_cat"/>
</dbReference>
<keyword evidence="4" id="KW-0378">Hydrolase</keyword>
<dbReference type="GO" id="GO:0016020">
    <property type="term" value="C:membrane"/>
    <property type="evidence" value="ECO:0007669"/>
    <property type="project" value="UniProtKB-SubCell"/>
</dbReference>
<reference evidence="11 12" key="1">
    <citation type="journal article" date="2018" name="Mol. Plant">
        <title>The genome of Artemisia annua provides insight into the evolution of Asteraceae family and artemisinin biosynthesis.</title>
        <authorList>
            <person name="Shen Q."/>
            <person name="Zhang L."/>
            <person name="Liao Z."/>
            <person name="Wang S."/>
            <person name="Yan T."/>
            <person name="Shi P."/>
            <person name="Liu M."/>
            <person name="Fu X."/>
            <person name="Pan Q."/>
            <person name="Wang Y."/>
            <person name="Lv Z."/>
            <person name="Lu X."/>
            <person name="Zhang F."/>
            <person name="Jiang W."/>
            <person name="Ma Y."/>
            <person name="Chen M."/>
            <person name="Hao X."/>
            <person name="Li L."/>
            <person name="Tang Y."/>
            <person name="Lv G."/>
            <person name="Zhou Y."/>
            <person name="Sun X."/>
            <person name="Brodelius P.E."/>
            <person name="Rose J.K.C."/>
            <person name="Tang K."/>
        </authorList>
    </citation>
    <scope>NUCLEOTIDE SEQUENCE [LARGE SCALE GENOMIC DNA]</scope>
    <source>
        <strain evidence="12">cv. Huhao1</strain>
        <tissue evidence="11">Leaf</tissue>
    </source>
</reference>
<dbReference type="EMBL" id="PKPP01012444">
    <property type="protein sequence ID" value="PWA42374.1"/>
    <property type="molecule type" value="Genomic_DNA"/>
</dbReference>
<evidence type="ECO:0000256" key="4">
    <source>
        <dbReference type="ARBA" id="ARBA00022801"/>
    </source>
</evidence>
<feature type="domain" description="Tyrosine specific protein phosphatases" evidence="10">
    <location>
        <begin position="102"/>
        <end position="163"/>
    </location>
</feature>
<sequence length="603" mass="65876">MGMLYVRENLFLGDINAASEVLLGNGGSKEEITHILSVLSKPSIGFFTELKPTFFVPTKEIRTVYMGSDKKKIHYVLENAGHDLKLVRMAVPLTDSEGSNLLDYLEVSLDFIDQARKSGGSVLVHCFAGLSRSASIMTAYLMRSERLSVQDALASLRQSKPSVCPNDGFLEQLTMFQDMGFKVDHSSPIYKRFLWKVLGPRALLSSWVLDVTNSLWRKMSRVMLSTPDCEAPGESYNQGERIDSSKFAAYPCLTKKEASILTETDTNSGPGLDPTRPKREEEKAKMIQTLLFVAGLNTLTQTLFGTRLPAVIGGSFTFVPTTISIILAGRYNDIADPQEKFERIMRGTLGALIVTSTLQIVPGFSGLWRNITRFMSPLSAYIPLLMSGKSHVFDRFAVLFPVVIVWIYAHLLTVSGAYKNRSDTTQDTGGVPYPFQWGAPTFDAGEAFAMMAISFVSLVESTGVFSSEARYANATPMPPLVLSRGIGWQGVGILFSGIFGTGNGSSVSVENAGLLGLTRVGSRGVVQISAGFMIFFSILGKFGAVFALIPAPIVAALYCLFFAYVGSAGLGFLQFCNLNSFRVKFILGVSIFMGLSIPQYFNE</sequence>
<dbReference type="OrthoDB" id="2017893at2759"/>
<evidence type="ECO:0000256" key="8">
    <source>
        <dbReference type="SAM" id="Phobius"/>
    </source>
</evidence>
<dbReference type="AlphaFoldDB" id="A0A2U1L088"/>
<evidence type="ECO:0000259" key="9">
    <source>
        <dbReference type="PROSITE" id="PS50054"/>
    </source>
</evidence>
<dbReference type="PROSITE" id="PS00383">
    <property type="entry name" value="TYR_PHOSPHATASE_1"/>
    <property type="match status" value="1"/>
</dbReference>
<name>A0A2U1L088_ARTAN</name>
<dbReference type="InterPro" id="IPR020422">
    <property type="entry name" value="TYR_PHOSPHATASE_DUAL_dom"/>
</dbReference>
<feature type="transmembrane region" description="Helical" evidence="8">
    <location>
        <begin position="349"/>
        <end position="368"/>
    </location>
</feature>
<dbReference type="PANTHER" id="PTHR11119">
    <property type="entry name" value="XANTHINE-URACIL / VITAMIN C PERMEASE FAMILY MEMBER"/>
    <property type="match status" value="1"/>
</dbReference>
<dbReference type="PROSITE" id="PS50056">
    <property type="entry name" value="TYR_PHOSPHATASE_2"/>
    <property type="match status" value="1"/>
</dbReference>
<keyword evidence="5" id="KW-0904">Protein phosphatase</keyword>
<comment type="subcellular location">
    <subcellularLocation>
        <location evidence="1">Membrane</location>
        <topology evidence="1">Multi-pass membrane protein</topology>
    </subcellularLocation>
</comment>
<keyword evidence="12" id="KW-1185">Reference proteome</keyword>
<dbReference type="InterPro" id="IPR016130">
    <property type="entry name" value="Tyr_Pase_AS"/>
</dbReference>
<feature type="transmembrane region" description="Helical" evidence="8">
    <location>
        <begin position="396"/>
        <end position="418"/>
    </location>
</feature>
<dbReference type="InterPro" id="IPR000387">
    <property type="entry name" value="Tyr_Pase_dom"/>
</dbReference>
<accession>A0A2U1L088</accession>
<feature type="transmembrane region" description="Helical" evidence="8">
    <location>
        <begin position="525"/>
        <end position="549"/>
    </location>
</feature>
<feature type="transmembrane region" description="Helical" evidence="8">
    <location>
        <begin position="555"/>
        <end position="573"/>
    </location>
</feature>
<dbReference type="Pfam" id="PF00860">
    <property type="entry name" value="Xan_ur_permease"/>
    <property type="match status" value="2"/>
</dbReference>
<evidence type="ECO:0000256" key="5">
    <source>
        <dbReference type="ARBA" id="ARBA00022912"/>
    </source>
</evidence>
<evidence type="ECO:0000313" key="11">
    <source>
        <dbReference type="EMBL" id="PWA42374.1"/>
    </source>
</evidence>
<keyword evidence="7 8" id="KW-0472">Membrane</keyword>
<evidence type="ECO:0000256" key="3">
    <source>
        <dbReference type="ARBA" id="ARBA00022692"/>
    </source>
</evidence>
<dbReference type="GO" id="GO:0004721">
    <property type="term" value="F:phosphoprotein phosphatase activity"/>
    <property type="evidence" value="ECO:0007669"/>
    <property type="project" value="UniProtKB-KW"/>
</dbReference>
<evidence type="ECO:0000259" key="10">
    <source>
        <dbReference type="PROSITE" id="PS50056"/>
    </source>
</evidence>
<keyword evidence="6 8" id="KW-1133">Transmembrane helix</keyword>
<feature type="transmembrane region" description="Helical" evidence="8">
    <location>
        <begin position="585"/>
        <end position="601"/>
    </location>
</feature>